<reference evidence="2" key="2">
    <citation type="journal article" date="2015" name="Data Brief">
        <title>Shoot transcriptome of the giant reed, Arundo donax.</title>
        <authorList>
            <person name="Barrero R.A."/>
            <person name="Guerrero F.D."/>
            <person name="Moolhuijzen P."/>
            <person name="Goolsby J.A."/>
            <person name="Tidwell J."/>
            <person name="Bellgard S.E."/>
            <person name="Bellgard M.I."/>
        </authorList>
    </citation>
    <scope>NUCLEOTIDE SEQUENCE</scope>
    <source>
        <tissue evidence="2">Shoot tissue taken approximately 20 cm above the soil surface</tissue>
    </source>
</reference>
<keyword evidence="1" id="KW-1133">Transmembrane helix</keyword>
<evidence type="ECO:0000313" key="2">
    <source>
        <dbReference type="EMBL" id="JAD21917.1"/>
    </source>
</evidence>
<proteinExistence type="predicted"/>
<reference evidence="2" key="1">
    <citation type="submission" date="2014-09" db="EMBL/GenBank/DDBJ databases">
        <authorList>
            <person name="Magalhaes I.L.F."/>
            <person name="Oliveira U."/>
            <person name="Santos F.R."/>
            <person name="Vidigal T.H.D.A."/>
            <person name="Brescovit A.D."/>
            <person name="Santos A.J."/>
        </authorList>
    </citation>
    <scope>NUCLEOTIDE SEQUENCE</scope>
    <source>
        <tissue evidence="2">Shoot tissue taken approximately 20 cm above the soil surface</tissue>
    </source>
</reference>
<feature type="transmembrane region" description="Helical" evidence="1">
    <location>
        <begin position="21"/>
        <end position="44"/>
    </location>
</feature>
<name>A0A0A8YFD5_ARUDO</name>
<organism evidence="2">
    <name type="scientific">Arundo donax</name>
    <name type="common">Giant reed</name>
    <name type="synonym">Donax arundinaceus</name>
    <dbReference type="NCBI Taxonomy" id="35708"/>
    <lineage>
        <taxon>Eukaryota</taxon>
        <taxon>Viridiplantae</taxon>
        <taxon>Streptophyta</taxon>
        <taxon>Embryophyta</taxon>
        <taxon>Tracheophyta</taxon>
        <taxon>Spermatophyta</taxon>
        <taxon>Magnoliopsida</taxon>
        <taxon>Liliopsida</taxon>
        <taxon>Poales</taxon>
        <taxon>Poaceae</taxon>
        <taxon>PACMAD clade</taxon>
        <taxon>Arundinoideae</taxon>
        <taxon>Arundineae</taxon>
        <taxon>Arundo</taxon>
    </lineage>
</organism>
<keyword evidence="1" id="KW-0812">Transmembrane</keyword>
<accession>A0A0A8YFD5</accession>
<protein>
    <submittedName>
        <fullName evidence="2">Uncharacterized protein</fullName>
    </submittedName>
</protein>
<dbReference type="EMBL" id="GBRH01275978">
    <property type="protein sequence ID" value="JAD21917.1"/>
    <property type="molecule type" value="Transcribed_RNA"/>
</dbReference>
<dbReference type="AlphaFoldDB" id="A0A0A8YFD5"/>
<sequence length="49" mass="5938">MEKMHCLPLNRYLFRGLKLNKCLVLPCHWFSYFCFFHTVTLISLPEPIH</sequence>
<evidence type="ECO:0000256" key="1">
    <source>
        <dbReference type="SAM" id="Phobius"/>
    </source>
</evidence>
<keyword evidence="1" id="KW-0472">Membrane</keyword>